<feature type="coiled-coil region" evidence="1">
    <location>
        <begin position="190"/>
        <end position="224"/>
    </location>
</feature>
<dbReference type="Proteomes" id="UP000023541">
    <property type="component" value="Unassembled WGS sequence"/>
</dbReference>
<sequence length="295" mass="33899">MKTNKFRISRIIILVGVILLGYSCANSENKYALDSEHIMLEDTGETPVLSSIESEEQTKEVALLGSDRIKTKKNNVDATLKIIKNANCRIKVKDVEEATVLAKKIALTYHGYISDERFTNTNYTKENRFTIRIPQNQFDVVLDSVCGLAEFVDYKNISTVDVTEEYIDITSRLQTKLDVKKRYETILRTRAKTVEDILKTEEKLSLLQEEIESAQGRLHYLSNKVSYSTVQVDVYQTIIPKDEPAGYEPNFLDKAKQGLSFGWSIIENLTLLLFYIWPLLVLGSVIFVYFKWIRK</sequence>
<protein>
    <recommendedName>
        <fullName evidence="3">DUF4349 domain-containing protein</fullName>
    </recommendedName>
</protein>
<accession>A0A023BRF9</accession>
<proteinExistence type="predicted"/>
<evidence type="ECO:0000259" key="3">
    <source>
        <dbReference type="Pfam" id="PF14257"/>
    </source>
</evidence>
<organism evidence="4 5">
    <name type="scientific">Aquimarina atlantica</name>
    <dbReference type="NCBI Taxonomy" id="1317122"/>
    <lineage>
        <taxon>Bacteria</taxon>
        <taxon>Pseudomonadati</taxon>
        <taxon>Bacteroidota</taxon>
        <taxon>Flavobacteriia</taxon>
        <taxon>Flavobacteriales</taxon>
        <taxon>Flavobacteriaceae</taxon>
        <taxon>Aquimarina</taxon>
    </lineage>
</organism>
<dbReference type="InterPro" id="IPR025645">
    <property type="entry name" value="DUF4349"/>
</dbReference>
<gene>
    <name evidence="4" type="ORF">ATO12_20715</name>
</gene>
<keyword evidence="1" id="KW-0175">Coiled coil</keyword>
<keyword evidence="5" id="KW-1185">Reference proteome</keyword>
<dbReference type="PROSITE" id="PS51257">
    <property type="entry name" value="PROKAR_LIPOPROTEIN"/>
    <property type="match status" value="1"/>
</dbReference>
<evidence type="ECO:0000256" key="2">
    <source>
        <dbReference type="SAM" id="Phobius"/>
    </source>
</evidence>
<evidence type="ECO:0000313" key="4">
    <source>
        <dbReference type="EMBL" id="EZH72561.1"/>
    </source>
</evidence>
<evidence type="ECO:0000256" key="1">
    <source>
        <dbReference type="SAM" id="Coils"/>
    </source>
</evidence>
<dbReference type="AlphaFoldDB" id="A0A023BRF9"/>
<keyword evidence="2" id="KW-0472">Membrane</keyword>
<dbReference type="Pfam" id="PF14257">
    <property type="entry name" value="DUF4349"/>
    <property type="match status" value="1"/>
</dbReference>
<dbReference type="OrthoDB" id="5381491at2"/>
<dbReference type="RefSeq" id="WP_034243723.1">
    <property type="nucleotide sequence ID" value="NZ_AQRA01000007.1"/>
</dbReference>
<dbReference type="EMBL" id="AQRA01000007">
    <property type="protein sequence ID" value="EZH72561.1"/>
    <property type="molecule type" value="Genomic_DNA"/>
</dbReference>
<reference evidence="4 5" key="1">
    <citation type="submission" date="2014-04" db="EMBL/GenBank/DDBJ databases">
        <title>Aquimarina sp. 22II-S11-z7 Genome Sequencing.</title>
        <authorList>
            <person name="Lai Q."/>
        </authorList>
    </citation>
    <scope>NUCLEOTIDE SEQUENCE [LARGE SCALE GENOMIC DNA]</scope>
    <source>
        <strain evidence="4 5">22II-S11-z7</strain>
    </source>
</reference>
<dbReference type="eggNOG" id="COG3206">
    <property type="taxonomic scope" value="Bacteria"/>
</dbReference>
<keyword evidence="2" id="KW-1133">Transmembrane helix</keyword>
<comment type="caution">
    <text evidence="4">The sequence shown here is derived from an EMBL/GenBank/DDBJ whole genome shotgun (WGS) entry which is preliminary data.</text>
</comment>
<evidence type="ECO:0000313" key="5">
    <source>
        <dbReference type="Proteomes" id="UP000023541"/>
    </source>
</evidence>
<dbReference type="STRING" id="1317122.ATO12_20715"/>
<keyword evidence="2" id="KW-0812">Transmembrane</keyword>
<feature type="transmembrane region" description="Helical" evidence="2">
    <location>
        <begin position="269"/>
        <end position="290"/>
    </location>
</feature>
<name>A0A023BRF9_9FLAO</name>
<feature type="domain" description="DUF4349" evidence="3">
    <location>
        <begin position="81"/>
        <end position="288"/>
    </location>
</feature>